<dbReference type="Proteomes" id="UP000242287">
    <property type="component" value="Unassembled WGS sequence"/>
</dbReference>
<feature type="region of interest" description="Disordered" evidence="1">
    <location>
        <begin position="494"/>
        <end position="521"/>
    </location>
</feature>
<evidence type="ECO:0000259" key="2">
    <source>
        <dbReference type="Pfam" id="PF13649"/>
    </source>
</evidence>
<feature type="compositionally biased region" description="Low complexity" evidence="1">
    <location>
        <begin position="124"/>
        <end position="134"/>
    </location>
</feature>
<dbReference type="Pfam" id="PF13649">
    <property type="entry name" value="Methyltransf_25"/>
    <property type="match status" value="1"/>
</dbReference>
<dbReference type="PANTHER" id="PTHR43591:SF24">
    <property type="entry name" value="2-METHOXY-6-POLYPRENYL-1,4-BENZOQUINOL METHYLASE, MITOCHONDRIAL"/>
    <property type="match status" value="1"/>
</dbReference>
<dbReference type="EMBL" id="KZ301980">
    <property type="protein sequence ID" value="PFH52290.1"/>
    <property type="molecule type" value="Genomic_DNA"/>
</dbReference>
<dbReference type="STRING" id="703135.A0A2A9NWX5"/>
<accession>A0A2A9NWX5</accession>
<feature type="region of interest" description="Disordered" evidence="1">
    <location>
        <begin position="42"/>
        <end position="160"/>
    </location>
</feature>
<dbReference type="SUPFAM" id="SSF53335">
    <property type="entry name" value="S-adenosyl-L-methionine-dependent methyltransferases"/>
    <property type="match status" value="1"/>
</dbReference>
<dbReference type="InterPro" id="IPR029063">
    <property type="entry name" value="SAM-dependent_MTases_sf"/>
</dbReference>
<dbReference type="InterPro" id="IPR041698">
    <property type="entry name" value="Methyltransf_25"/>
</dbReference>
<dbReference type="Gene3D" id="3.40.50.150">
    <property type="entry name" value="Vaccinia Virus protein VP39"/>
    <property type="match status" value="1"/>
</dbReference>
<feature type="domain" description="Methyltransferase" evidence="2">
    <location>
        <begin position="227"/>
        <end position="320"/>
    </location>
</feature>
<dbReference type="GO" id="GO:0008168">
    <property type="term" value="F:methyltransferase activity"/>
    <property type="evidence" value="ECO:0007669"/>
    <property type="project" value="TreeGrafter"/>
</dbReference>
<dbReference type="CDD" id="cd02440">
    <property type="entry name" value="AdoMet_MTases"/>
    <property type="match status" value="1"/>
</dbReference>
<evidence type="ECO:0000256" key="1">
    <source>
        <dbReference type="SAM" id="MobiDB-lite"/>
    </source>
</evidence>
<proteinExistence type="predicted"/>
<gene>
    <name evidence="3" type="ORF">AMATHDRAFT_57336</name>
</gene>
<evidence type="ECO:0000313" key="4">
    <source>
        <dbReference type="Proteomes" id="UP000242287"/>
    </source>
</evidence>
<dbReference type="OrthoDB" id="2013972at2759"/>
<sequence>MSFQRNKRTTAHYRPVSTILLDPPLQTSSRDLFKPRSRLSLRPTISDFSPSRTMSALRQSDRNYSSSTEKLPTITISHSASQRGEKSPSPPGFLRRARRRSSLSLLLRPTEASGDPERSKSPRPKSSSVSSAEKSPSRSPPSSISTAVYESPPVSQGPRPAKVIYMDNWIRRENSTLHPYTDEAPYMQAYDPVLLDNDRYTDILLRRLAPKGSPTFHDYGKRPPKSILDLGCGFGDWILTAAEIWKTSQFIGYDLVDLTSHIQNRPDNVQFIRGNFLKQRLPFPNKQFDLIRMANLSLCIPHAKWEPLLAEVFRILDINGRLELIDDQILFPYGPTPRSAPTPSFRPAPTRGLYLDDDWDDEDILEDLSRDSDSTLFSDKSSCDIDEKLHQDIELKPVRFHSGDSKQKDSMITRSSFPDTSTWFQQAAQCQNLETLFQDMLHTQYGVHSRPCDFLADTLQMIFGRGNARKSKSFHLKLAPPDANTFYGFATGSSGSGSSKETLHPRDDKSSTHSSDSGLGFPSNKKPWIHLEWDWEKKDRKDSFEKAVYNFPSNSIPEGVSAKAAGRLGITYSALAAATAASTRHHIQSAQSPGLILWPSTYFPMSPSELEMHTCKHLHVLLGCKHAISDYLRVLKDEDGTKFISDHALNDLLWEYECFRRRRFHWPSDNSDICFDAEDETSTFKGLSRPPSWGSDSSTKISSESSIYPYSKDELTHVRTIRVYSAVKIDDYSLATLQYPRYPAPLPPKRLS</sequence>
<dbReference type="PANTHER" id="PTHR43591">
    <property type="entry name" value="METHYLTRANSFERASE"/>
    <property type="match status" value="1"/>
</dbReference>
<organism evidence="3 4">
    <name type="scientific">Amanita thiersii Skay4041</name>
    <dbReference type="NCBI Taxonomy" id="703135"/>
    <lineage>
        <taxon>Eukaryota</taxon>
        <taxon>Fungi</taxon>
        <taxon>Dikarya</taxon>
        <taxon>Basidiomycota</taxon>
        <taxon>Agaricomycotina</taxon>
        <taxon>Agaricomycetes</taxon>
        <taxon>Agaricomycetidae</taxon>
        <taxon>Agaricales</taxon>
        <taxon>Pluteineae</taxon>
        <taxon>Amanitaceae</taxon>
        <taxon>Amanita</taxon>
    </lineage>
</organism>
<evidence type="ECO:0000313" key="3">
    <source>
        <dbReference type="EMBL" id="PFH52290.1"/>
    </source>
</evidence>
<protein>
    <recommendedName>
        <fullName evidence="2">Methyltransferase domain-containing protein</fullName>
    </recommendedName>
</protein>
<name>A0A2A9NWX5_9AGAR</name>
<reference evidence="3 4" key="1">
    <citation type="submission" date="2014-02" db="EMBL/GenBank/DDBJ databases">
        <title>Transposable element dynamics among asymbiotic and ectomycorrhizal Amanita fungi.</title>
        <authorList>
            <consortium name="DOE Joint Genome Institute"/>
            <person name="Hess J."/>
            <person name="Skrede I."/>
            <person name="Wolfe B."/>
            <person name="LaButti K."/>
            <person name="Ohm R.A."/>
            <person name="Grigoriev I.V."/>
            <person name="Pringle A."/>
        </authorList>
    </citation>
    <scope>NUCLEOTIDE SEQUENCE [LARGE SCALE GENOMIC DNA]</scope>
    <source>
        <strain evidence="3 4">SKay4041</strain>
    </source>
</reference>
<feature type="compositionally biased region" description="Polar residues" evidence="1">
    <location>
        <begin position="46"/>
        <end position="82"/>
    </location>
</feature>
<feature type="compositionally biased region" description="Basic and acidic residues" evidence="1">
    <location>
        <begin position="501"/>
        <end position="511"/>
    </location>
</feature>
<dbReference type="AlphaFoldDB" id="A0A2A9NWX5"/>
<keyword evidence="4" id="KW-1185">Reference proteome</keyword>